<sequence>MLVGNFMTIDGQQTILIHIKMLRNVGQTAKRTQACACAKRVSGPPEVPSVVPPAIPSVPSLNVTLPPLPTGVP</sequence>
<reference evidence="1" key="1">
    <citation type="submission" date="2022-01" db="EMBL/GenBank/DDBJ databases">
        <title>Genome Sequence Resource for Two Populations of Ditylenchus destructor, the Migratory Endoparasitic Phytonematode.</title>
        <authorList>
            <person name="Zhang H."/>
            <person name="Lin R."/>
            <person name="Xie B."/>
        </authorList>
    </citation>
    <scope>NUCLEOTIDE SEQUENCE</scope>
    <source>
        <strain evidence="1">BazhouSP</strain>
    </source>
</reference>
<evidence type="ECO:0000313" key="1">
    <source>
        <dbReference type="EMBL" id="KAI1701041.1"/>
    </source>
</evidence>
<accession>A0AAD4MPS0</accession>
<dbReference type="Proteomes" id="UP001201812">
    <property type="component" value="Unassembled WGS sequence"/>
</dbReference>
<organism evidence="1 2">
    <name type="scientific">Ditylenchus destructor</name>
    <dbReference type="NCBI Taxonomy" id="166010"/>
    <lineage>
        <taxon>Eukaryota</taxon>
        <taxon>Metazoa</taxon>
        <taxon>Ecdysozoa</taxon>
        <taxon>Nematoda</taxon>
        <taxon>Chromadorea</taxon>
        <taxon>Rhabditida</taxon>
        <taxon>Tylenchina</taxon>
        <taxon>Tylenchomorpha</taxon>
        <taxon>Sphaerularioidea</taxon>
        <taxon>Anguinidae</taxon>
        <taxon>Anguininae</taxon>
        <taxon>Ditylenchus</taxon>
    </lineage>
</organism>
<dbReference type="AlphaFoldDB" id="A0AAD4MPS0"/>
<comment type="caution">
    <text evidence="1">The sequence shown here is derived from an EMBL/GenBank/DDBJ whole genome shotgun (WGS) entry which is preliminary data.</text>
</comment>
<gene>
    <name evidence="1" type="ORF">DdX_16345</name>
</gene>
<name>A0AAD4MPS0_9BILA</name>
<evidence type="ECO:0000313" key="2">
    <source>
        <dbReference type="Proteomes" id="UP001201812"/>
    </source>
</evidence>
<keyword evidence="2" id="KW-1185">Reference proteome</keyword>
<dbReference type="EMBL" id="JAKKPZ010000128">
    <property type="protein sequence ID" value="KAI1701041.1"/>
    <property type="molecule type" value="Genomic_DNA"/>
</dbReference>
<proteinExistence type="predicted"/>
<protein>
    <submittedName>
        <fullName evidence="1">Uncharacterized protein</fullName>
    </submittedName>
</protein>